<evidence type="ECO:0000313" key="4">
    <source>
        <dbReference type="Proteomes" id="UP000033448"/>
    </source>
</evidence>
<dbReference type="EMBL" id="JYIT01000068">
    <property type="protein sequence ID" value="KJL25789.1"/>
    <property type="molecule type" value="Genomic_DNA"/>
</dbReference>
<dbReference type="AlphaFoldDB" id="A0A0F0KZE1"/>
<proteinExistence type="predicted"/>
<keyword evidence="4" id="KW-1185">Reference proteome</keyword>
<feature type="region of interest" description="Disordered" evidence="1">
    <location>
        <begin position="1"/>
        <end position="23"/>
    </location>
</feature>
<feature type="transmembrane region" description="Helical" evidence="2">
    <location>
        <begin position="84"/>
        <end position="105"/>
    </location>
</feature>
<evidence type="ECO:0000313" key="3">
    <source>
        <dbReference type="EMBL" id="KJL25789.1"/>
    </source>
</evidence>
<keyword evidence="2" id="KW-0472">Membrane</keyword>
<sequence length="175" mass="18628">MVIEQRSLPSPHHPVPPALRRPRPHWGHLSRSVSRYGVVSSTLVIYAPDSPEIERRWAELARGYGVFAFGGGLLVWIGCAAAGIPPLAALVVIAAVTLPVGIVLARRTRAVRHAAATVSACCSGLRPDDEGRAAQRRLDAIADSLLGASAAYRAGDLDGPAFERIWRAAYAHALS</sequence>
<evidence type="ECO:0000256" key="2">
    <source>
        <dbReference type="SAM" id="Phobius"/>
    </source>
</evidence>
<name>A0A0F0KZE1_9MICO</name>
<reference evidence="3 4" key="1">
    <citation type="submission" date="2015-02" db="EMBL/GenBank/DDBJ databases">
        <title>Draft genome sequences of ten Microbacterium spp. with emphasis on heavy metal contaminated environments.</title>
        <authorList>
            <person name="Corretto E."/>
        </authorList>
    </citation>
    <scope>NUCLEOTIDE SEQUENCE [LARGE SCALE GENOMIC DNA]</scope>
    <source>
        <strain evidence="3 4">DSM 23848</strain>
    </source>
</reference>
<dbReference type="RefSeq" id="WP_045249993.1">
    <property type="nucleotide sequence ID" value="NZ_CP099706.1"/>
</dbReference>
<protein>
    <submittedName>
        <fullName evidence="3">Uncharacterized protein</fullName>
    </submittedName>
</protein>
<organism evidence="3 4">
    <name type="scientific">Microbacterium azadirachtae</name>
    <dbReference type="NCBI Taxonomy" id="582680"/>
    <lineage>
        <taxon>Bacteria</taxon>
        <taxon>Bacillati</taxon>
        <taxon>Actinomycetota</taxon>
        <taxon>Actinomycetes</taxon>
        <taxon>Micrococcales</taxon>
        <taxon>Microbacteriaceae</taxon>
        <taxon>Microbacterium</taxon>
    </lineage>
</organism>
<accession>A0A0F0KZE1</accession>
<dbReference type="PATRIC" id="fig|582680.7.peg.1315"/>
<dbReference type="Proteomes" id="UP000033448">
    <property type="component" value="Unassembled WGS sequence"/>
</dbReference>
<comment type="caution">
    <text evidence="3">The sequence shown here is derived from an EMBL/GenBank/DDBJ whole genome shotgun (WGS) entry which is preliminary data.</text>
</comment>
<keyword evidence="2" id="KW-0812">Transmembrane</keyword>
<feature type="transmembrane region" description="Helical" evidence="2">
    <location>
        <begin position="60"/>
        <end position="78"/>
    </location>
</feature>
<dbReference type="Pfam" id="PF20315">
    <property type="entry name" value="DUF6611"/>
    <property type="match status" value="1"/>
</dbReference>
<keyword evidence="2" id="KW-1133">Transmembrane helix</keyword>
<dbReference type="OrthoDB" id="9990504at2"/>
<evidence type="ECO:0000256" key="1">
    <source>
        <dbReference type="SAM" id="MobiDB-lite"/>
    </source>
</evidence>
<dbReference type="InterPro" id="IPR046719">
    <property type="entry name" value="DUF6611"/>
</dbReference>
<gene>
    <name evidence="3" type="ORF">RL72_01275</name>
</gene>